<dbReference type="EMBL" id="FN667742">
    <property type="protein sequence ID" value="CBJ89820.1"/>
    <property type="molecule type" value="Genomic_DNA"/>
</dbReference>
<dbReference type="GO" id="GO:0022857">
    <property type="term" value="F:transmembrane transporter activity"/>
    <property type="evidence" value="ECO:0007669"/>
    <property type="project" value="InterPro"/>
</dbReference>
<dbReference type="Gene3D" id="1.20.1720.10">
    <property type="entry name" value="Multidrug resistance protein D"/>
    <property type="match status" value="1"/>
</dbReference>
<proteinExistence type="predicted"/>
<evidence type="ECO:0000256" key="2">
    <source>
        <dbReference type="ARBA" id="ARBA00022448"/>
    </source>
</evidence>
<dbReference type="STRING" id="406817.XNC1_1760"/>
<evidence type="ECO:0000256" key="3">
    <source>
        <dbReference type="ARBA" id="ARBA00022692"/>
    </source>
</evidence>
<feature type="transmembrane region" description="Helical" evidence="6">
    <location>
        <begin position="346"/>
        <end position="366"/>
    </location>
</feature>
<gene>
    <name evidence="8" type="ordered locus">XNC1_1760</name>
</gene>
<organism evidence="8 9">
    <name type="scientific">Xenorhabdus nematophila (strain ATCC 19061 / DSM 3370 / CCUG 14189 / LMG 1036 / NCIMB 9965 / AN6)</name>
    <dbReference type="NCBI Taxonomy" id="406817"/>
    <lineage>
        <taxon>Bacteria</taxon>
        <taxon>Pseudomonadati</taxon>
        <taxon>Pseudomonadota</taxon>
        <taxon>Gammaproteobacteria</taxon>
        <taxon>Enterobacterales</taxon>
        <taxon>Morganellaceae</taxon>
        <taxon>Xenorhabdus</taxon>
    </lineage>
</organism>
<feature type="transmembrane region" description="Helical" evidence="6">
    <location>
        <begin position="106"/>
        <end position="127"/>
    </location>
</feature>
<dbReference type="GeneID" id="24902569"/>
<dbReference type="GO" id="GO:1990961">
    <property type="term" value="P:xenobiotic detoxification by transmembrane export across the plasma membrane"/>
    <property type="evidence" value="ECO:0007669"/>
    <property type="project" value="TreeGrafter"/>
</dbReference>
<dbReference type="Pfam" id="PF07690">
    <property type="entry name" value="MFS_1"/>
    <property type="match status" value="1"/>
</dbReference>
<keyword evidence="9" id="KW-1185">Reference proteome</keyword>
<dbReference type="RefSeq" id="WP_013184037.1">
    <property type="nucleotide sequence ID" value="NC_014228.1"/>
</dbReference>
<evidence type="ECO:0000313" key="8">
    <source>
        <dbReference type="EMBL" id="CBJ89820.1"/>
    </source>
</evidence>
<evidence type="ECO:0000256" key="6">
    <source>
        <dbReference type="SAM" id="Phobius"/>
    </source>
</evidence>
<dbReference type="PANTHER" id="PTHR23502">
    <property type="entry name" value="MAJOR FACILITATOR SUPERFAMILY"/>
    <property type="match status" value="1"/>
</dbReference>
<feature type="transmembrane region" description="Helical" evidence="6">
    <location>
        <begin position="80"/>
        <end position="100"/>
    </location>
</feature>
<name>D3VCV4_XENNA</name>
<feature type="transmembrane region" description="Helical" evidence="6">
    <location>
        <begin position="372"/>
        <end position="389"/>
    </location>
</feature>
<sequence>MNKRKAVAGAGVLAFALFLIICHVGRGLSNDIYLPAMPGMTTFFASSEHLIQFSLSIWFIGAGIPCLFLGPLANRYGRRVVMLGGSVLFIISTLLCVLTNDITFFLAARFMQGMGAAVFTIIGYTAIAEVFSGNMQAKMFAWIAICGTLSPLLGPAVGSAILVAFDWRATFVLVLFLSLVAAMGLFFTMPETRPREQRSPLHLNSVFQQYLSLLTFRPFITSLLTFSLLFAGLIAWLTASPFLLMAHYGMNESQFSLLQIGVFGAYMLASLYSNRRLSVTGTEKIIVMGIALALIGALVMLLSCFGGRIEGILVGMGLFSGGVGYLTGAINAVCLGFVLDRAANASALLGFVLMIISMLASALISAVADKQGFFLAGLLLLISGFSWFIRGNYLQSDGRG</sequence>
<reference evidence="8 9" key="1">
    <citation type="journal article" date="2011" name="PLoS ONE">
        <title>The entomopathogenic bacterial endosymbionts xenorhabdus and photorhabdus: convergent lifestyles from divergent genomes.</title>
        <authorList>
            <person name="Chaston J.M."/>
            <person name="Suen G."/>
            <person name="Tucker S.L."/>
            <person name="Andersen A.W."/>
            <person name="Bhasin A."/>
            <person name="Bode E."/>
            <person name="Bode H.B."/>
            <person name="Brachmann A.O."/>
            <person name="Cowles C.E."/>
            <person name="Cowles K.N."/>
            <person name="Darby C."/>
            <person name="de Leon L."/>
            <person name="Drace K."/>
            <person name="Du Z."/>
            <person name="Givaudan A."/>
            <person name="Herbert Tran E.E."/>
            <person name="Jewell K.A."/>
            <person name="Knack J.J."/>
            <person name="Krasomil-Osterfeld K.C."/>
            <person name="Kukor R."/>
            <person name="Lanois A."/>
            <person name="Latreille P."/>
            <person name="Leimgruber N.K."/>
            <person name="Lipke C.M."/>
            <person name="Liu R."/>
            <person name="Lu X."/>
            <person name="Martens E.C."/>
            <person name="Marri P.R."/>
            <person name="Medigue C."/>
            <person name="Menard M.L."/>
            <person name="Miller N.M."/>
            <person name="Morales-Soto N."/>
            <person name="Norton S."/>
            <person name="Ogier J.C."/>
            <person name="Orchard S.S."/>
            <person name="Park D."/>
            <person name="Park Y."/>
            <person name="Qurollo B.A."/>
            <person name="Sugar D.R."/>
            <person name="Richards G.R."/>
            <person name="Rouy Z."/>
            <person name="Slominski B."/>
            <person name="Slominski K."/>
            <person name="Snyder H."/>
            <person name="Tjaden B.C."/>
            <person name="van der Hoeven R."/>
            <person name="Welch R.D."/>
            <person name="Wheeler C."/>
            <person name="Xiang B."/>
            <person name="Barbazuk B."/>
            <person name="Gaudriault S."/>
            <person name="Goodner B."/>
            <person name="Slater S.C."/>
            <person name="Forst S."/>
            <person name="Goldman B.S."/>
            <person name="Goodrich-Blair H."/>
        </authorList>
    </citation>
    <scope>NUCLEOTIDE SEQUENCE [LARGE SCALE GENOMIC DNA]</scope>
    <source>
        <strain evidence="9">ATCC 19061 / DSM 3370 / CCUG 14189 / LMG 1036 / NCIMB 9965 / AN6</strain>
    </source>
</reference>
<dbReference type="PROSITE" id="PS50850">
    <property type="entry name" value="MFS"/>
    <property type="match status" value="1"/>
</dbReference>
<keyword evidence="5 6" id="KW-0472">Membrane</keyword>
<feature type="transmembrane region" description="Helical" evidence="6">
    <location>
        <begin position="51"/>
        <end position="73"/>
    </location>
</feature>
<keyword evidence="3 6" id="KW-0812">Transmembrane</keyword>
<feature type="domain" description="Major facilitator superfamily (MFS) profile" evidence="7">
    <location>
        <begin position="15"/>
        <end position="394"/>
    </location>
</feature>
<evidence type="ECO:0000259" key="7">
    <source>
        <dbReference type="PROSITE" id="PS50850"/>
    </source>
</evidence>
<dbReference type="AlphaFoldDB" id="D3VCV4"/>
<dbReference type="KEGG" id="xne:XNC1_1760"/>
<feature type="transmembrane region" description="Helical" evidence="6">
    <location>
        <begin position="210"/>
        <end position="236"/>
    </location>
</feature>
<feature type="transmembrane region" description="Helical" evidence="6">
    <location>
        <begin position="256"/>
        <end position="273"/>
    </location>
</feature>
<dbReference type="SUPFAM" id="SSF103473">
    <property type="entry name" value="MFS general substrate transporter"/>
    <property type="match status" value="1"/>
</dbReference>
<dbReference type="InterPro" id="IPR020846">
    <property type="entry name" value="MFS_dom"/>
</dbReference>
<keyword evidence="2" id="KW-0813">Transport</keyword>
<dbReference type="Proteomes" id="UP000008075">
    <property type="component" value="Chromosome"/>
</dbReference>
<keyword evidence="4 6" id="KW-1133">Transmembrane helix</keyword>
<feature type="transmembrane region" description="Helical" evidence="6">
    <location>
        <begin position="139"/>
        <end position="165"/>
    </location>
</feature>
<feature type="transmembrane region" description="Helical" evidence="6">
    <location>
        <begin position="312"/>
        <end position="339"/>
    </location>
</feature>
<evidence type="ECO:0000256" key="5">
    <source>
        <dbReference type="ARBA" id="ARBA00023136"/>
    </source>
</evidence>
<dbReference type="GO" id="GO:0005886">
    <property type="term" value="C:plasma membrane"/>
    <property type="evidence" value="ECO:0007669"/>
    <property type="project" value="TreeGrafter"/>
</dbReference>
<evidence type="ECO:0000256" key="4">
    <source>
        <dbReference type="ARBA" id="ARBA00022989"/>
    </source>
</evidence>
<dbReference type="InterPro" id="IPR011701">
    <property type="entry name" value="MFS"/>
</dbReference>
<dbReference type="HOGENOM" id="CLU_001265_47_1_6"/>
<feature type="transmembrane region" description="Helical" evidence="6">
    <location>
        <begin position="171"/>
        <end position="189"/>
    </location>
</feature>
<dbReference type="PANTHER" id="PTHR23502:SF132">
    <property type="entry name" value="POLYAMINE TRANSPORTER 2-RELATED"/>
    <property type="match status" value="1"/>
</dbReference>
<protein>
    <submittedName>
        <fullName evidence="8">Multidrug/chloramphenicol efflux transport protein (MFS superfamily)</fullName>
    </submittedName>
</protein>
<feature type="transmembrane region" description="Helical" evidence="6">
    <location>
        <begin position="285"/>
        <end position="306"/>
    </location>
</feature>
<evidence type="ECO:0000313" key="9">
    <source>
        <dbReference type="Proteomes" id="UP000008075"/>
    </source>
</evidence>
<comment type="subcellular location">
    <subcellularLocation>
        <location evidence="1">Membrane</location>
        <topology evidence="1">Multi-pass membrane protein</topology>
    </subcellularLocation>
</comment>
<evidence type="ECO:0000256" key="1">
    <source>
        <dbReference type="ARBA" id="ARBA00004141"/>
    </source>
</evidence>
<dbReference type="InterPro" id="IPR036259">
    <property type="entry name" value="MFS_trans_sf"/>
</dbReference>
<dbReference type="eggNOG" id="COG2814">
    <property type="taxonomic scope" value="Bacteria"/>
</dbReference>
<accession>D3VCV4</accession>